<gene>
    <name evidence="2" type="ORF">ERUC_LOCUS16947</name>
</gene>
<organism evidence="2 3">
    <name type="scientific">Eruca vesicaria subsp. sativa</name>
    <name type="common">Garden rocket</name>
    <name type="synonym">Eruca sativa</name>
    <dbReference type="NCBI Taxonomy" id="29727"/>
    <lineage>
        <taxon>Eukaryota</taxon>
        <taxon>Viridiplantae</taxon>
        <taxon>Streptophyta</taxon>
        <taxon>Embryophyta</taxon>
        <taxon>Tracheophyta</taxon>
        <taxon>Spermatophyta</taxon>
        <taxon>Magnoliopsida</taxon>
        <taxon>eudicotyledons</taxon>
        <taxon>Gunneridae</taxon>
        <taxon>Pentapetalae</taxon>
        <taxon>rosids</taxon>
        <taxon>malvids</taxon>
        <taxon>Brassicales</taxon>
        <taxon>Brassicaceae</taxon>
        <taxon>Brassiceae</taxon>
        <taxon>Eruca</taxon>
    </lineage>
</organism>
<feature type="region of interest" description="Disordered" evidence="1">
    <location>
        <begin position="39"/>
        <end position="69"/>
    </location>
</feature>
<dbReference type="AlphaFoldDB" id="A0ABC8K325"/>
<evidence type="ECO:0000313" key="3">
    <source>
        <dbReference type="Proteomes" id="UP001642260"/>
    </source>
</evidence>
<comment type="caution">
    <text evidence="2">The sequence shown here is derived from an EMBL/GenBank/DDBJ whole genome shotgun (WGS) entry which is preliminary data.</text>
</comment>
<keyword evidence="3" id="KW-1185">Reference proteome</keyword>
<proteinExistence type="predicted"/>
<accession>A0ABC8K325</accession>
<dbReference type="Proteomes" id="UP001642260">
    <property type="component" value="Unassembled WGS sequence"/>
</dbReference>
<dbReference type="EMBL" id="CAKOAT010153489">
    <property type="protein sequence ID" value="CAH8346544.1"/>
    <property type="molecule type" value="Genomic_DNA"/>
</dbReference>
<sequence>MILFNHEGDANDVYDMLGTISVLTKDGVGDNLREQSSFAGTTASGLSTKKPGELATSKPFKKAQKPQLRSMEDPKAKLLCFPRASLNLFTHLIKPLKLVMIMWLTVDAHCRLLLNDIGLSQKQGNN</sequence>
<name>A0ABC8K325_ERUVS</name>
<evidence type="ECO:0000256" key="1">
    <source>
        <dbReference type="SAM" id="MobiDB-lite"/>
    </source>
</evidence>
<protein>
    <submittedName>
        <fullName evidence="2">Uncharacterized protein</fullName>
    </submittedName>
</protein>
<reference evidence="2 3" key="1">
    <citation type="submission" date="2022-03" db="EMBL/GenBank/DDBJ databases">
        <authorList>
            <person name="Macdonald S."/>
            <person name="Ahmed S."/>
            <person name="Newling K."/>
        </authorList>
    </citation>
    <scope>NUCLEOTIDE SEQUENCE [LARGE SCALE GENOMIC DNA]</scope>
</reference>
<evidence type="ECO:0000313" key="2">
    <source>
        <dbReference type="EMBL" id="CAH8346544.1"/>
    </source>
</evidence>